<sequence length="489" mass="52984">MPALFALLLCLLAPIQALAQVTSVYLIQNSGWMEPFYIDPNAAFRPLLNALVAGSNAGGEVVIADFDQDGQLPGRHSPNVVYRGPDDAARISRAIAAIDLPGQPNGRLTDADFDGALVRGINTILEGRPGIIWLVTNNRNSPNNSQRVNENTRDFARRLGSSPALPVIVSYPVRMPARGHLYSATGLIVYGIAYGNEAAAELRRLTRAPGLTRLFSDPAVQLKPLDQAPLVFTPQITTTPGLTVSRSPDGRLRIEGVPGGRASAVDITGTLRSDYYPHVIDQAQVTLRWESLDHIPGQAALPLLQASIEPRVLHRVAPRDVLQDVRIRLDIPRIDRSPGLAGWLQHDVTLHGTLAIDLGGLTLSLQDGFVAKMSQIAAMDQLPAVFFDNRTVTAASAALPVTLVVHFSAMPLILALLALFGLLLLLALLLFLLRRDRDHTVTLGGQVRRVRLRPFQTRLVVLPDGRAFSVRGRLAGPPAATERDPADQR</sequence>
<evidence type="ECO:0000313" key="3">
    <source>
        <dbReference type="EMBL" id="QKE90607.1"/>
    </source>
</evidence>
<evidence type="ECO:0000256" key="1">
    <source>
        <dbReference type="SAM" id="Phobius"/>
    </source>
</evidence>
<dbReference type="Proteomes" id="UP000500767">
    <property type="component" value="Chromosome"/>
</dbReference>
<proteinExistence type="predicted"/>
<dbReference type="EMBL" id="CP053708">
    <property type="protein sequence ID" value="QKE90607.1"/>
    <property type="molecule type" value="Genomic_DNA"/>
</dbReference>
<protein>
    <submittedName>
        <fullName evidence="3">Uncharacterized protein</fullName>
    </submittedName>
</protein>
<feature type="signal peptide" evidence="2">
    <location>
        <begin position="1"/>
        <end position="19"/>
    </location>
</feature>
<evidence type="ECO:0000256" key="2">
    <source>
        <dbReference type="SAM" id="SignalP"/>
    </source>
</evidence>
<dbReference type="RefSeq" id="WP_171835555.1">
    <property type="nucleotide sequence ID" value="NZ_CP053708.1"/>
</dbReference>
<evidence type="ECO:0000313" key="4">
    <source>
        <dbReference type="Proteomes" id="UP000500767"/>
    </source>
</evidence>
<keyword evidence="2" id="KW-0732">Signal</keyword>
<dbReference type="AlphaFoldDB" id="A0A6M8HQP2"/>
<keyword evidence="1" id="KW-0812">Transmembrane</keyword>
<keyword evidence="4" id="KW-1185">Reference proteome</keyword>
<dbReference type="KEGG" id="lck:HN018_11695"/>
<organism evidence="3 4">
    <name type="scientific">Lichenicola cladoniae</name>
    <dbReference type="NCBI Taxonomy" id="1484109"/>
    <lineage>
        <taxon>Bacteria</taxon>
        <taxon>Pseudomonadati</taxon>
        <taxon>Pseudomonadota</taxon>
        <taxon>Alphaproteobacteria</taxon>
        <taxon>Acetobacterales</taxon>
        <taxon>Acetobacteraceae</taxon>
        <taxon>Lichenicola</taxon>
    </lineage>
</organism>
<keyword evidence="1" id="KW-0472">Membrane</keyword>
<reference evidence="3 4" key="1">
    <citation type="journal article" date="2014" name="World J. Microbiol. Biotechnol.">
        <title>Biodiversity and physiological characteristics of Antarctic and Arctic lichens-associated bacteria.</title>
        <authorList>
            <person name="Lee Y.M."/>
            <person name="Kim E.H."/>
            <person name="Lee H.K."/>
            <person name="Hong S.G."/>
        </authorList>
    </citation>
    <scope>NUCLEOTIDE SEQUENCE [LARGE SCALE GENOMIC DNA]</scope>
    <source>
        <strain evidence="3 4">PAMC 26569</strain>
    </source>
</reference>
<accession>A0A6M8HQP2</accession>
<feature type="chain" id="PRO_5026731208" evidence="2">
    <location>
        <begin position="20"/>
        <end position="489"/>
    </location>
</feature>
<gene>
    <name evidence="3" type="ORF">HN018_11695</name>
</gene>
<feature type="transmembrane region" description="Helical" evidence="1">
    <location>
        <begin position="409"/>
        <end position="433"/>
    </location>
</feature>
<keyword evidence="1" id="KW-1133">Transmembrane helix</keyword>
<name>A0A6M8HQP2_9PROT</name>